<gene>
    <name evidence="2" type="ORF">METZ01_LOCUS149918</name>
</gene>
<evidence type="ECO:0000313" key="2">
    <source>
        <dbReference type="EMBL" id="SVA97064.1"/>
    </source>
</evidence>
<reference evidence="2" key="1">
    <citation type="submission" date="2018-05" db="EMBL/GenBank/DDBJ databases">
        <authorList>
            <person name="Lanie J.A."/>
            <person name="Ng W.-L."/>
            <person name="Kazmierczak K.M."/>
            <person name="Andrzejewski T.M."/>
            <person name="Davidsen T.M."/>
            <person name="Wayne K.J."/>
            <person name="Tettelin H."/>
            <person name="Glass J.I."/>
            <person name="Rusch D."/>
            <person name="Podicherti R."/>
            <person name="Tsui H.-C.T."/>
            <person name="Winkler M.E."/>
        </authorList>
    </citation>
    <scope>NUCLEOTIDE SEQUENCE</scope>
</reference>
<proteinExistence type="predicted"/>
<dbReference type="AlphaFoldDB" id="A0A382A6L0"/>
<dbReference type="Pfam" id="PF13517">
    <property type="entry name" value="FG-GAP_3"/>
    <property type="match status" value="1"/>
</dbReference>
<dbReference type="InterPro" id="IPR028994">
    <property type="entry name" value="Integrin_alpha_N"/>
</dbReference>
<accession>A0A382A6L0</accession>
<dbReference type="EMBL" id="UINC01024089">
    <property type="protein sequence ID" value="SVA97064.1"/>
    <property type="molecule type" value="Genomic_DNA"/>
</dbReference>
<dbReference type="InterPro" id="IPR013517">
    <property type="entry name" value="FG-GAP"/>
</dbReference>
<dbReference type="Gene3D" id="2.130.10.130">
    <property type="entry name" value="Integrin alpha, N-terminal"/>
    <property type="match status" value="1"/>
</dbReference>
<name>A0A382A6L0_9ZZZZ</name>
<feature type="non-terminal residue" evidence="2">
    <location>
        <position position="191"/>
    </location>
</feature>
<keyword evidence="1" id="KW-0732">Signal</keyword>
<protein>
    <recommendedName>
        <fullName evidence="3">VCBS repeat-containing protein</fullName>
    </recommendedName>
</protein>
<sequence length="191" mass="20642">MSLGQTGGWDASSQPSLPCGVRIAKRSPLPPPLLALKIAGTMKASAILASAITGLATIADSQAADLPKFRHVTIDTQVKIGYGTAIADMNGDKKPDIVLCDARNIAWYENPSWKKHIIVENLTQRDHVCIAVRDIDGDGKAEIAAGAQWNPGETNDAAKSGAVFYLIPPADRRQKWTPVQLEHEPTTHRMR</sequence>
<organism evidence="2">
    <name type="scientific">marine metagenome</name>
    <dbReference type="NCBI Taxonomy" id="408172"/>
    <lineage>
        <taxon>unclassified sequences</taxon>
        <taxon>metagenomes</taxon>
        <taxon>ecological metagenomes</taxon>
    </lineage>
</organism>
<evidence type="ECO:0000256" key="1">
    <source>
        <dbReference type="ARBA" id="ARBA00022729"/>
    </source>
</evidence>
<evidence type="ECO:0008006" key="3">
    <source>
        <dbReference type="Google" id="ProtNLM"/>
    </source>
</evidence>
<dbReference type="SUPFAM" id="SSF69318">
    <property type="entry name" value="Integrin alpha N-terminal domain"/>
    <property type="match status" value="1"/>
</dbReference>